<sequence>MADLKNPVDPIVKKSMNGDSPHASEYANALADASSWIEEAVRLRADCLLSKRDTRWESSFATVELPIEVPRGDWFHSAHLRVFSTMAGYLEVSGR</sequence>
<evidence type="ECO:0000256" key="1">
    <source>
        <dbReference type="SAM" id="MobiDB-lite"/>
    </source>
</evidence>
<gene>
    <name evidence="2" type="ORF">DILT_LOCUS10357</name>
</gene>
<keyword evidence="3" id="KW-1185">Reference proteome</keyword>
<evidence type="ECO:0000313" key="3">
    <source>
        <dbReference type="Proteomes" id="UP000281553"/>
    </source>
</evidence>
<feature type="region of interest" description="Disordered" evidence="1">
    <location>
        <begin position="1"/>
        <end position="20"/>
    </location>
</feature>
<protein>
    <submittedName>
        <fullName evidence="2">Uncharacterized protein</fullName>
    </submittedName>
</protein>
<organism evidence="2 3">
    <name type="scientific">Dibothriocephalus latus</name>
    <name type="common">Fish tapeworm</name>
    <name type="synonym">Diphyllobothrium latum</name>
    <dbReference type="NCBI Taxonomy" id="60516"/>
    <lineage>
        <taxon>Eukaryota</taxon>
        <taxon>Metazoa</taxon>
        <taxon>Spiralia</taxon>
        <taxon>Lophotrochozoa</taxon>
        <taxon>Platyhelminthes</taxon>
        <taxon>Cestoda</taxon>
        <taxon>Eucestoda</taxon>
        <taxon>Diphyllobothriidea</taxon>
        <taxon>Diphyllobothriidae</taxon>
        <taxon>Dibothriocephalus</taxon>
    </lineage>
</organism>
<proteinExistence type="predicted"/>
<name>A0A3P7P995_DIBLA</name>
<evidence type="ECO:0000313" key="2">
    <source>
        <dbReference type="EMBL" id="VDN14526.1"/>
    </source>
</evidence>
<reference evidence="2 3" key="1">
    <citation type="submission" date="2018-11" db="EMBL/GenBank/DDBJ databases">
        <authorList>
            <consortium name="Pathogen Informatics"/>
        </authorList>
    </citation>
    <scope>NUCLEOTIDE SEQUENCE [LARGE SCALE GENOMIC DNA]</scope>
</reference>
<dbReference type="EMBL" id="UYRU01059540">
    <property type="protein sequence ID" value="VDN14526.1"/>
    <property type="molecule type" value="Genomic_DNA"/>
</dbReference>
<dbReference type="Proteomes" id="UP000281553">
    <property type="component" value="Unassembled WGS sequence"/>
</dbReference>
<accession>A0A3P7P995</accession>
<dbReference type="AlphaFoldDB" id="A0A3P7P995"/>